<keyword evidence="4 8" id="KW-1133">Transmembrane helix</keyword>
<keyword evidence="3" id="KW-0732">Signal</keyword>
<evidence type="ECO:0000256" key="3">
    <source>
        <dbReference type="ARBA" id="ARBA00022729"/>
    </source>
</evidence>
<dbReference type="GO" id="GO:0016020">
    <property type="term" value="C:membrane"/>
    <property type="evidence" value="ECO:0007669"/>
    <property type="project" value="UniProtKB-SubCell"/>
</dbReference>
<comment type="subcellular location">
    <subcellularLocation>
        <location evidence="1">Membrane</location>
        <topology evidence="1">Single-pass type I membrane protein</topology>
    </subcellularLocation>
</comment>
<feature type="compositionally biased region" description="Gly residues" evidence="7">
    <location>
        <begin position="263"/>
        <end position="272"/>
    </location>
</feature>
<keyword evidence="6" id="KW-0325">Glycoprotein</keyword>
<dbReference type="PANTHER" id="PTHR13055:SF12">
    <property type="entry name" value="LD40707P"/>
    <property type="match status" value="1"/>
</dbReference>
<feature type="compositionally biased region" description="Polar residues" evidence="7">
    <location>
        <begin position="191"/>
        <end position="201"/>
    </location>
</feature>
<dbReference type="InterPro" id="IPR031152">
    <property type="entry name" value="PLXDC"/>
</dbReference>
<evidence type="ECO:0000313" key="10">
    <source>
        <dbReference type="Proteomes" id="UP001152795"/>
    </source>
</evidence>
<evidence type="ECO:0000256" key="8">
    <source>
        <dbReference type="SAM" id="Phobius"/>
    </source>
</evidence>
<evidence type="ECO:0000313" key="9">
    <source>
        <dbReference type="EMBL" id="CAB4010318.1"/>
    </source>
</evidence>
<name>A0A6S7JEB1_PARCT</name>
<dbReference type="PANTHER" id="PTHR13055">
    <property type="entry name" value="TUMOR ENDOTHELIAL MARKER 7 RELATED"/>
    <property type="match status" value="1"/>
</dbReference>
<feature type="region of interest" description="Disordered" evidence="7">
    <location>
        <begin position="160"/>
        <end position="210"/>
    </location>
</feature>
<protein>
    <submittedName>
        <fullName evidence="9">Uncharacterized protein</fullName>
    </submittedName>
</protein>
<dbReference type="AlphaFoldDB" id="A0A6S7JEB1"/>
<dbReference type="Proteomes" id="UP001152795">
    <property type="component" value="Unassembled WGS sequence"/>
</dbReference>
<evidence type="ECO:0000256" key="2">
    <source>
        <dbReference type="ARBA" id="ARBA00022692"/>
    </source>
</evidence>
<reference evidence="9" key="1">
    <citation type="submission" date="2020-04" db="EMBL/GenBank/DDBJ databases">
        <authorList>
            <person name="Alioto T."/>
            <person name="Alioto T."/>
            <person name="Gomez Garrido J."/>
        </authorList>
    </citation>
    <scope>NUCLEOTIDE SEQUENCE</scope>
    <source>
        <strain evidence="9">A484AB</strain>
    </source>
</reference>
<sequence length="284" mass="31646">DRFTVEWRNLKLQNQQAGTFSFQCSILKNGTIVFAYKDIPVPVSDLKSNTFPVRVGLSDGFVIRYVRYGIFLIDGKLYFRLLQTVYYRYSVVKLRLEQVKDGSAFVMTPLPNCILFKSCDSCVSSKTQFSCKWCPVLNRCSDGIDRHRQSWLVAGCHRNSKTTCPSRPTRKTNTKPPTLTTTPTTTPTTSYHSSGRTGANQKTKSRGGRSSSKRAGIAVLIVFCLLIFIAIACWFAYAYTHPLSKSGMLLMQYGNPRKWCGKSGSGSSGGGKITFKSMSHESTA</sequence>
<dbReference type="Pfam" id="PF01437">
    <property type="entry name" value="PSI"/>
    <property type="match status" value="1"/>
</dbReference>
<keyword evidence="5 8" id="KW-0472">Membrane</keyword>
<evidence type="ECO:0000256" key="1">
    <source>
        <dbReference type="ARBA" id="ARBA00004479"/>
    </source>
</evidence>
<comment type="caution">
    <text evidence="9">The sequence shown here is derived from an EMBL/GenBank/DDBJ whole genome shotgun (WGS) entry which is preliminary data.</text>
</comment>
<organism evidence="9 10">
    <name type="scientific">Paramuricea clavata</name>
    <name type="common">Red gorgonian</name>
    <name type="synonym">Violescent sea-whip</name>
    <dbReference type="NCBI Taxonomy" id="317549"/>
    <lineage>
        <taxon>Eukaryota</taxon>
        <taxon>Metazoa</taxon>
        <taxon>Cnidaria</taxon>
        <taxon>Anthozoa</taxon>
        <taxon>Octocorallia</taxon>
        <taxon>Malacalcyonacea</taxon>
        <taxon>Plexauridae</taxon>
        <taxon>Paramuricea</taxon>
    </lineage>
</organism>
<evidence type="ECO:0000256" key="4">
    <source>
        <dbReference type="ARBA" id="ARBA00022989"/>
    </source>
</evidence>
<dbReference type="EMBL" id="CACRXK020006747">
    <property type="protein sequence ID" value="CAB4010318.1"/>
    <property type="molecule type" value="Genomic_DNA"/>
</dbReference>
<feature type="transmembrane region" description="Helical" evidence="8">
    <location>
        <begin position="215"/>
        <end position="239"/>
    </location>
</feature>
<evidence type="ECO:0000256" key="7">
    <source>
        <dbReference type="SAM" id="MobiDB-lite"/>
    </source>
</evidence>
<proteinExistence type="predicted"/>
<evidence type="ECO:0000256" key="6">
    <source>
        <dbReference type="ARBA" id="ARBA00023180"/>
    </source>
</evidence>
<feature type="non-terminal residue" evidence="9">
    <location>
        <position position="1"/>
    </location>
</feature>
<keyword evidence="10" id="KW-1185">Reference proteome</keyword>
<gene>
    <name evidence="9" type="ORF">PACLA_8A083835</name>
</gene>
<dbReference type="OrthoDB" id="5971693at2759"/>
<keyword evidence="2 8" id="KW-0812">Transmembrane</keyword>
<accession>A0A6S7JEB1</accession>
<feature type="region of interest" description="Disordered" evidence="7">
    <location>
        <begin position="261"/>
        <end position="284"/>
    </location>
</feature>
<evidence type="ECO:0000256" key="5">
    <source>
        <dbReference type="ARBA" id="ARBA00023136"/>
    </source>
</evidence>
<feature type="compositionally biased region" description="Low complexity" evidence="7">
    <location>
        <begin position="174"/>
        <end position="190"/>
    </location>
</feature>
<dbReference type="InterPro" id="IPR002165">
    <property type="entry name" value="Plexin_repeat"/>
</dbReference>